<proteinExistence type="predicted"/>
<sequence length="316" mass="34744">HNMPSMYTLPLYFPQGMKVDPIGVMYSLDSYHEGGESDATPTIKEFDPIKQLEKEQGQLIKLLEAFNSRLDKHLSGLNRETASGKKKEDIKQGKATSSGKQKGGRGNVVLLKCTPISTAPWKIQEEKMPAEDKNGLSACAAPTVITLNRPKINKASISVTPDDIFWVESLAKVGSERGVAFSGEVTNGIKAVNGEVVVNKGASFSLSIDTFSSSDRVTAWKMIGAALGVFSFEAELAVQNTHIHRWLMRLDEVIEMKKNDNVVGLLLSSSSQFLSRFDSLSSHCHLSLPDLLIRPLFNSNLPNNVELWVRRIDSAL</sequence>
<feature type="non-terminal residue" evidence="2">
    <location>
        <position position="1"/>
    </location>
</feature>
<name>A0AAV5W108_9BILA</name>
<accession>A0AAV5W108</accession>
<keyword evidence="3" id="KW-1185">Reference proteome</keyword>
<feature type="region of interest" description="Disordered" evidence="1">
    <location>
        <begin position="76"/>
        <end position="104"/>
    </location>
</feature>
<protein>
    <submittedName>
        <fullName evidence="2">Uncharacterized protein</fullName>
    </submittedName>
</protein>
<comment type="caution">
    <text evidence="2">The sequence shown here is derived from an EMBL/GenBank/DDBJ whole genome shotgun (WGS) entry which is preliminary data.</text>
</comment>
<dbReference type="EMBL" id="BTSY01000004">
    <property type="protein sequence ID" value="GMT24163.1"/>
    <property type="molecule type" value="Genomic_DNA"/>
</dbReference>
<dbReference type="Proteomes" id="UP001432322">
    <property type="component" value="Unassembled WGS sequence"/>
</dbReference>
<gene>
    <name evidence="2" type="ORF">PFISCL1PPCAC_15460</name>
</gene>
<reference evidence="2" key="1">
    <citation type="submission" date="2023-10" db="EMBL/GenBank/DDBJ databases">
        <title>Genome assembly of Pristionchus species.</title>
        <authorList>
            <person name="Yoshida K."/>
            <person name="Sommer R.J."/>
        </authorList>
    </citation>
    <scope>NUCLEOTIDE SEQUENCE</scope>
    <source>
        <strain evidence="2">RS5133</strain>
    </source>
</reference>
<organism evidence="2 3">
    <name type="scientific">Pristionchus fissidentatus</name>
    <dbReference type="NCBI Taxonomy" id="1538716"/>
    <lineage>
        <taxon>Eukaryota</taxon>
        <taxon>Metazoa</taxon>
        <taxon>Ecdysozoa</taxon>
        <taxon>Nematoda</taxon>
        <taxon>Chromadorea</taxon>
        <taxon>Rhabditida</taxon>
        <taxon>Rhabditina</taxon>
        <taxon>Diplogasteromorpha</taxon>
        <taxon>Diplogasteroidea</taxon>
        <taxon>Neodiplogasteridae</taxon>
        <taxon>Pristionchus</taxon>
    </lineage>
</organism>
<evidence type="ECO:0000256" key="1">
    <source>
        <dbReference type="SAM" id="MobiDB-lite"/>
    </source>
</evidence>
<evidence type="ECO:0000313" key="3">
    <source>
        <dbReference type="Proteomes" id="UP001432322"/>
    </source>
</evidence>
<feature type="compositionally biased region" description="Basic and acidic residues" evidence="1">
    <location>
        <begin position="82"/>
        <end position="92"/>
    </location>
</feature>
<dbReference type="AlphaFoldDB" id="A0AAV5W108"/>
<evidence type="ECO:0000313" key="2">
    <source>
        <dbReference type="EMBL" id="GMT24163.1"/>
    </source>
</evidence>